<feature type="region of interest" description="Disordered" evidence="6">
    <location>
        <begin position="1"/>
        <end position="21"/>
    </location>
</feature>
<dbReference type="InterPro" id="IPR051089">
    <property type="entry name" value="prtT"/>
</dbReference>
<dbReference type="OrthoDB" id="2595934at2759"/>
<keyword evidence="3" id="KW-0238">DNA-binding</keyword>
<reference evidence="9" key="1">
    <citation type="journal article" date="2017" name="Nat. Ecol. Evol.">
        <title>Genome expansion and lineage-specific genetic innovations in the forest pathogenic fungi Armillaria.</title>
        <authorList>
            <person name="Sipos G."/>
            <person name="Prasanna A.N."/>
            <person name="Walter M.C."/>
            <person name="O'Connor E."/>
            <person name="Balint B."/>
            <person name="Krizsan K."/>
            <person name="Kiss B."/>
            <person name="Hess J."/>
            <person name="Varga T."/>
            <person name="Slot J."/>
            <person name="Riley R."/>
            <person name="Boka B."/>
            <person name="Rigling D."/>
            <person name="Barry K."/>
            <person name="Lee J."/>
            <person name="Mihaltcheva S."/>
            <person name="LaButti K."/>
            <person name="Lipzen A."/>
            <person name="Waldron R."/>
            <person name="Moloney N.M."/>
            <person name="Sperisen C."/>
            <person name="Kredics L."/>
            <person name="Vagvoelgyi C."/>
            <person name="Patrignani A."/>
            <person name="Fitzpatrick D."/>
            <person name="Nagy I."/>
            <person name="Doyle S."/>
            <person name="Anderson J.B."/>
            <person name="Grigoriev I.V."/>
            <person name="Gueldener U."/>
            <person name="Muensterkoetter M."/>
            <person name="Nagy L.G."/>
        </authorList>
    </citation>
    <scope>NUCLEOTIDE SEQUENCE [LARGE SCALE GENOMIC DNA]</scope>
    <source>
        <strain evidence="9">Ar21-2</strain>
    </source>
</reference>
<keyword evidence="9" id="KW-1185">Reference proteome</keyword>
<dbReference type="PROSITE" id="PS00463">
    <property type="entry name" value="ZN2_CY6_FUNGAL_1"/>
    <property type="match status" value="1"/>
</dbReference>
<sequence length="645" mass="71209">MIPEGAASRTSQAPRKRSKVQSCDSCRKHKTRCEILDSKRSPVRCHRCHVLKLDCSYEISKKSASIPESSPSSSDLNTETPSPQVVYALGVDTRQLETGPPPPDAGIASDTGSGENRPRPVLWSFVRQNLDWSAPILAMQELARQPSQKQPSMPVMVDNQLLSNILTEIEIKHLLTLFSVNYSPWLNFHLVQDGPTPFLDLVCCMIASRHLDPSIRSLVAPRLQKLTEDTIGRVVFNPEKFESEETIQGLIVLSLWMPVCCSARDGGGDGRMLIGMAVTMAMNLRLSEAIATVMSLRDRLPGNSDQAVLEKALNRARLWITLSTTESMLCVGTRRTPLSRRSALDLTIFPIISPSNASGGRDLRIRLLAEIFDSTEQGLMVQFASRADMETWFNGITNALSAMDRLSRLISPLSVLSNHDQFYYHMLFLLLQCCRLLVLYHAILLARHISSMTHRWFLEIQPNGLNIIPVWSKECFSTGEAIMVSLLKSDKNLLSTTPDVLFAMTSFAGGLLVGVKLLMMDKNRIEFLGCGDALFEQSIRALGDASVSPDHAAGRYSVLMGAMHASWIGRRRGLEPEKVYLGAPSEPAGTNIFLGPESEGVGLDGQSANVGIFQDMEFWSTFFGGEMGAETPAYFSQDNSGGMYN</sequence>
<dbReference type="OMA" id="HISSMTH"/>
<dbReference type="GO" id="GO:0008270">
    <property type="term" value="F:zinc ion binding"/>
    <property type="evidence" value="ECO:0007669"/>
    <property type="project" value="InterPro"/>
</dbReference>
<dbReference type="SUPFAM" id="SSF57701">
    <property type="entry name" value="Zn2/Cys6 DNA-binding domain"/>
    <property type="match status" value="1"/>
</dbReference>
<name>A0A2H3EXN4_ARMGA</name>
<comment type="subcellular location">
    <subcellularLocation>
        <location evidence="1">Nucleus</location>
    </subcellularLocation>
</comment>
<dbReference type="InterPro" id="IPR036864">
    <property type="entry name" value="Zn2-C6_fun-type_DNA-bd_sf"/>
</dbReference>
<gene>
    <name evidence="8" type="ORF">ARMGADRAFT_1004772</name>
</gene>
<dbReference type="PROSITE" id="PS50048">
    <property type="entry name" value="ZN2_CY6_FUNGAL_2"/>
    <property type="match status" value="1"/>
</dbReference>
<dbReference type="CDD" id="cd12148">
    <property type="entry name" value="fungal_TF_MHR"/>
    <property type="match status" value="1"/>
</dbReference>
<organism evidence="8 9">
    <name type="scientific">Armillaria gallica</name>
    <name type="common">Bulbous honey fungus</name>
    <name type="synonym">Armillaria bulbosa</name>
    <dbReference type="NCBI Taxonomy" id="47427"/>
    <lineage>
        <taxon>Eukaryota</taxon>
        <taxon>Fungi</taxon>
        <taxon>Dikarya</taxon>
        <taxon>Basidiomycota</taxon>
        <taxon>Agaricomycotina</taxon>
        <taxon>Agaricomycetes</taxon>
        <taxon>Agaricomycetidae</taxon>
        <taxon>Agaricales</taxon>
        <taxon>Marasmiineae</taxon>
        <taxon>Physalacriaceae</taxon>
        <taxon>Armillaria</taxon>
    </lineage>
</organism>
<evidence type="ECO:0000256" key="3">
    <source>
        <dbReference type="ARBA" id="ARBA00023125"/>
    </source>
</evidence>
<protein>
    <recommendedName>
        <fullName evidence="7">Zn(2)-C6 fungal-type domain-containing protein</fullName>
    </recommendedName>
</protein>
<evidence type="ECO:0000256" key="5">
    <source>
        <dbReference type="ARBA" id="ARBA00023242"/>
    </source>
</evidence>
<keyword evidence="2" id="KW-0805">Transcription regulation</keyword>
<evidence type="ECO:0000313" key="9">
    <source>
        <dbReference type="Proteomes" id="UP000217790"/>
    </source>
</evidence>
<evidence type="ECO:0000256" key="4">
    <source>
        <dbReference type="ARBA" id="ARBA00023163"/>
    </source>
</evidence>
<dbReference type="PANTHER" id="PTHR31845:SF17">
    <property type="entry name" value="ZN(II)2CYS6 TRANSCRIPTION FACTOR (EUROFUNG)"/>
    <property type="match status" value="1"/>
</dbReference>
<dbReference type="InterPro" id="IPR001138">
    <property type="entry name" value="Zn2Cys6_DnaBD"/>
</dbReference>
<dbReference type="CDD" id="cd00067">
    <property type="entry name" value="GAL4"/>
    <property type="match status" value="1"/>
</dbReference>
<accession>A0A2H3EXN4</accession>
<keyword evidence="4" id="KW-0804">Transcription</keyword>
<dbReference type="PANTHER" id="PTHR31845">
    <property type="entry name" value="FINGER DOMAIN PROTEIN, PUTATIVE-RELATED"/>
    <property type="match status" value="1"/>
</dbReference>
<dbReference type="Pfam" id="PF00172">
    <property type="entry name" value="Zn_clus"/>
    <property type="match status" value="1"/>
</dbReference>
<feature type="domain" description="Zn(2)-C6 fungal-type" evidence="7">
    <location>
        <begin position="22"/>
        <end position="57"/>
    </location>
</feature>
<keyword evidence="5" id="KW-0539">Nucleus</keyword>
<dbReference type="GO" id="GO:0005634">
    <property type="term" value="C:nucleus"/>
    <property type="evidence" value="ECO:0007669"/>
    <property type="project" value="UniProtKB-SubCell"/>
</dbReference>
<proteinExistence type="predicted"/>
<dbReference type="FunCoup" id="A0A2H3EXN4">
    <property type="interactions" value="203"/>
</dbReference>
<dbReference type="Gene3D" id="4.10.240.10">
    <property type="entry name" value="Zn(2)-C6 fungal-type DNA-binding domain"/>
    <property type="match status" value="1"/>
</dbReference>
<dbReference type="Proteomes" id="UP000217790">
    <property type="component" value="Unassembled WGS sequence"/>
</dbReference>
<evidence type="ECO:0000256" key="1">
    <source>
        <dbReference type="ARBA" id="ARBA00004123"/>
    </source>
</evidence>
<dbReference type="GO" id="GO:0000981">
    <property type="term" value="F:DNA-binding transcription factor activity, RNA polymerase II-specific"/>
    <property type="evidence" value="ECO:0007669"/>
    <property type="project" value="InterPro"/>
</dbReference>
<evidence type="ECO:0000259" key="7">
    <source>
        <dbReference type="PROSITE" id="PS50048"/>
    </source>
</evidence>
<dbReference type="InParanoid" id="A0A2H3EXN4"/>
<dbReference type="EMBL" id="KZ293644">
    <property type="protein sequence ID" value="PBL04134.1"/>
    <property type="molecule type" value="Genomic_DNA"/>
</dbReference>
<feature type="region of interest" description="Disordered" evidence="6">
    <location>
        <begin position="94"/>
        <end position="116"/>
    </location>
</feature>
<dbReference type="GO" id="GO:0000976">
    <property type="term" value="F:transcription cis-regulatory region binding"/>
    <property type="evidence" value="ECO:0007669"/>
    <property type="project" value="TreeGrafter"/>
</dbReference>
<evidence type="ECO:0000256" key="2">
    <source>
        <dbReference type="ARBA" id="ARBA00023015"/>
    </source>
</evidence>
<dbReference type="STRING" id="47427.A0A2H3EXN4"/>
<evidence type="ECO:0000256" key="6">
    <source>
        <dbReference type="SAM" id="MobiDB-lite"/>
    </source>
</evidence>
<evidence type="ECO:0000313" key="8">
    <source>
        <dbReference type="EMBL" id="PBL04134.1"/>
    </source>
</evidence>
<dbReference type="AlphaFoldDB" id="A0A2H3EXN4"/>